<dbReference type="RefSeq" id="WP_068902663.1">
    <property type="nucleotide sequence ID" value="NZ_BDCX01000017.1"/>
</dbReference>
<dbReference type="CDD" id="cd16917">
    <property type="entry name" value="HATPase_UhpB-NarQ-NarX-like"/>
    <property type="match status" value="1"/>
</dbReference>
<dbReference type="InterPro" id="IPR003594">
    <property type="entry name" value="HATPase_dom"/>
</dbReference>
<evidence type="ECO:0000313" key="13">
    <source>
        <dbReference type="EMBL" id="GAT70434.1"/>
    </source>
</evidence>
<accession>A0A161LLL1</accession>
<keyword evidence="9" id="KW-0812">Transmembrane</keyword>
<reference evidence="13 14" key="1">
    <citation type="journal article" date="2016" name="Genome Announc.">
        <title>Draft Genome Sequence of Planomonospora sphaerica JCM9374, a Rare Actinomycete.</title>
        <authorList>
            <person name="Dohra H."/>
            <person name="Suzuki T."/>
            <person name="Inoue Y."/>
            <person name="Kodani S."/>
        </authorList>
    </citation>
    <scope>NUCLEOTIDE SEQUENCE [LARGE SCALE GENOMIC DNA]</scope>
    <source>
        <strain evidence="13 14">JCM 9374</strain>
    </source>
</reference>
<keyword evidence="8" id="KW-0902">Two-component regulatory system</keyword>
<evidence type="ECO:0000256" key="5">
    <source>
        <dbReference type="ARBA" id="ARBA00022741"/>
    </source>
</evidence>
<sequence length="445" mass="46285">MIGSLPAAVPRRSRPGVRFVLRVGRRTIVESLYLLTAPVTAAAGLLLVLTGLCAGAAGSLLPGGSPVAAGALAPVRWAAGVERWRIARVRPSAGAEGADRWRGSEAAAATSDPGLWLGVVHAVVVLPVALATSAVTVLWWFAGLGGSTSALRGLYSSADRMRPMTLTVGDDRSHIALSLGLTSPAERLAFGTATGLLLLLTLPLVTRACVAVQAGLGRTLLSDASALHRRISGLEQERDTARAQTVAAVTAEAAALRRLERDIHDGPQQRLVRLAMELGRAQHHFDSRPEVVRAALADAIVQTEEALEELRALSRGIAPPILADRGLRVALTALAARSTVPAELDADPLDRRLDAAVETAAYFVIAEALTNVAKHSRAGRCTIGLRHGGGTLRVWAADDGVGGAAPDKGHGLRGLEDRLHAVGGRLRVTSPPGGPTTVTAELPCC</sequence>
<feature type="transmembrane region" description="Helical" evidence="9">
    <location>
        <begin position="32"/>
        <end position="57"/>
    </location>
</feature>
<reference evidence="14" key="2">
    <citation type="submission" date="2016-04" db="EMBL/GenBank/DDBJ databases">
        <title>Planomonospora sphaerica JCM9374 whole genome shotgun sequence.</title>
        <authorList>
            <person name="Suzuki T."/>
            <person name="Dohra H."/>
            <person name="Kodani S."/>
        </authorList>
    </citation>
    <scope>NUCLEOTIDE SEQUENCE [LARGE SCALE GENOMIC DNA]</scope>
    <source>
        <strain evidence="14">JCM 9374</strain>
    </source>
</reference>
<protein>
    <recommendedName>
        <fullName evidence="2">histidine kinase</fullName>
        <ecNumber evidence="2">2.7.13.3</ecNumber>
    </recommendedName>
</protein>
<dbReference type="Pfam" id="PF02518">
    <property type="entry name" value="HATPase_c"/>
    <property type="match status" value="1"/>
</dbReference>
<feature type="domain" description="Putative sensor" evidence="12">
    <location>
        <begin position="33"/>
        <end position="221"/>
    </location>
</feature>
<dbReference type="GO" id="GO:0005524">
    <property type="term" value="F:ATP binding"/>
    <property type="evidence" value="ECO:0007669"/>
    <property type="project" value="UniProtKB-KW"/>
</dbReference>
<keyword evidence="14" id="KW-1185">Reference proteome</keyword>
<comment type="catalytic activity">
    <reaction evidence="1">
        <text>ATP + protein L-histidine = ADP + protein N-phospho-L-histidine.</text>
        <dbReference type="EC" id="2.7.13.3"/>
    </reaction>
</comment>
<dbReference type="OrthoDB" id="5242012at2"/>
<dbReference type="Pfam" id="PF13796">
    <property type="entry name" value="Sensor"/>
    <property type="match status" value="1"/>
</dbReference>
<dbReference type="AlphaFoldDB" id="A0A161LLL1"/>
<dbReference type="InterPro" id="IPR025828">
    <property type="entry name" value="Put_sensor_dom"/>
</dbReference>
<dbReference type="InterPro" id="IPR036890">
    <property type="entry name" value="HATPase_C_sf"/>
</dbReference>
<evidence type="ECO:0000256" key="7">
    <source>
        <dbReference type="ARBA" id="ARBA00022840"/>
    </source>
</evidence>
<dbReference type="STRING" id="161355.PS9374_06116"/>
<dbReference type="GO" id="GO:0000155">
    <property type="term" value="F:phosphorelay sensor kinase activity"/>
    <property type="evidence" value="ECO:0007669"/>
    <property type="project" value="InterPro"/>
</dbReference>
<evidence type="ECO:0000313" key="14">
    <source>
        <dbReference type="Proteomes" id="UP000077701"/>
    </source>
</evidence>
<keyword evidence="7" id="KW-0067">ATP-binding</keyword>
<feature type="domain" description="Histidine kinase/HSP90-like ATPase" evidence="10">
    <location>
        <begin position="358"/>
        <end position="443"/>
    </location>
</feature>
<dbReference type="Gene3D" id="3.30.565.10">
    <property type="entry name" value="Histidine kinase-like ATPase, C-terminal domain"/>
    <property type="match status" value="1"/>
</dbReference>
<dbReference type="EMBL" id="BDCX01000017">
    <property type="protein sequence ID" value="GAT70434.1"/>
    <property type="molecule type" value="Genomic_DNA"/>
</dbReference>
<comment type="caution">
    <text evidence="13">The sequence shown here is derived from an EMBL/GenBank/DDBJ whole genome shotgun (WGS) entry which is preliminary data.</text>
</comment>
<evidence type="ECO:0000259" key="11">
    <source>
        <dbReference type="Pfam" id="PF07730"/>
    </source>
</evidence>
<proteinExistence type="predicted"/>
<evidence type="ECO:0000256" key="1">
    <source>
        <dbReference type="ARBA" id="ARBA00000085"/>
    </source>
</evidence>
<feature type="domain" description="Signal transduction histidine kinase subgroup 3 dimerisation and phosphoacceptor" evidence="11">
    <location>
        <begin position="257"/>
        <end position="320"/>
    </location>
</feature>
<dbReference type="SUPFAM" id="SSF55874">
    <property type="entry name" value="ATPase domain of HSP90 chaperone/DNA topoisomerase II/histidine kinase"/>
    <property type="match status" value="1"/>
</dbReference>
<evidence type="ECO:0000256" key="8">
    <source>
        <dbReference type="ARBA" id="ARBA00023012"/>
    </source>
</evidence>
<gene>
    <name evidence="13" type="ORF">PS9374_06116</name>
</gene>
<evidence type="ECO:0000256" key="2">
    <source>
        <dbReference type="ARBA" id="ARBA00012438"/>
    </source>
</evidence>
<dbReference type="Gene3D" id="1.20.5.1930">
    <property type="match status" value="1"/>
</dbReference>
<keyword evidence="9" id="KW-0472">Membrane</keyword>
<dbReference type="PANTHER" id="PTHR24421:SF10">
    <property type="entry name" value="NITRATE_NITRITE SENSOR PROTEIN NARQ"/>
    <property type="match status" value="1"/>
</dbReference>
<keyword evidence="3" id="KW-0597">Phosphoprotein</keyword>
<evidence type="ECO:0000259" key="10">
    <source>
        <dbReference type="Pfam" id="PF02518"/>
    </source>
</evidence>
<name>A0A161LLL1_9ACTN</name>
<dbReference type="EC" id="2.7.13.3" evidence="2"/>
<dbReference type="GO" id="GO:0016020">
    <property type="term" value="C:membrane"/>
    <property type="evidence" value="ECO:0007669"/>
    <property type="project" value="InterPro"/>
</dbReference>
<dbReference type="PANTHER" id="PTHR24421">
    <property type="entry name" value="NITRATE/NITRITE SENSOR PROTEIN NARX-RELATED"/>
    <property type="match status" value="1"/>
</dbReference>
<evidence type="ECO:0000259" key="12">
    <source>
        <dbReference type="Pfam" id="PF13796"/>
    </source>
</evidence>
<dbReference type="InterPro" id="IPR050482">
    <property type="entry name" value="Sensor_HK_TwoCompSys"/>
</dbReference>
<evidence type="ECO:0000256" key="9">
    <source>
        <dbReference type="SAM" id="Phobius"/>
    </source>
</evidence>
<organism evidence="13 14">
    <name type="scientific">Planomonospora sphaerica</name>
    <dbReference type="NCBI Taxonomy" id="161355"/>
    <lineage>
        <taxon>Bacteria</taxon>
        <taxon>Bacillati</taxon>
        <taxon>Actinomycetota</taxon>
        <taxon>Actinomycetes</taxon>
        <taxon>Streptosporangiales</taxon>
        <taxon>Streptosporangiaceae</taxon>
        <taxon>Planomonospora</taxon>
    </lineage>
</organism>
<feature type="transmembrane region" description="Helical" evidence="9">
    <location>
        <begin position="115"/>
        <end position="142"/>
    </location>
</feature>
<evidence type="ECO:0000256" key="6">
    <source>
        <dbReference type="ARBA" id="ARBA00022777"/>
    </source>
</evidence>
<keyword evidence="9" id="KW-1133">Transmembrane helix</keyword>
<keyword evidence="5" id="KW-0547">Nucleotide-binding</keyword>
<evidence type="ECO:0000256" key="3">
    <source>
        <dbReference type="ARBA" id="ARBA00022553"/>
    </source>
</evidence>
<keyword evidence="6 13" id="KW-0418">Kinase</keyword>
<evidence type="ECO:0000256" key="4">
    <source>
        <dbReference type="ARBA" id="ARBA00022679"/>
    </source>
</evidence>
<dbReference type="Proteomes" id="UP000077701">
    <property type="component" value="Unassembled WGS sequence"/>
</dbReference>
<keyword evidence="4" id="KW-0808">Transferase</keyword>
<dbReference type="GO" id="GO:0046983">
    <property type="term" value="F:protein dimerization activity"/>
    <property type="evidence" value="ECO:0007669"/>
    <property type="project" value="InterPro"/>
</dbReference>
<dbReference type="InterPro" id="IPR011712">
    <property type="entry name" value="Sig_transdc_His_kin_sub3_dim/P"/>
</dbReference>
<dbReference type="Pfam" id="PF07730">
    <property type="entry name" value="HisKA_3"/>
    <property type="match status" value="1"/>
</dbReference>